<name>A0A286DPG0_9ACTN</name>
<dbReference type="Gene3D" id="1.10.357.10">
    <property type="entry name" value="Tetracycline Repressor, domain 2"/>
    <property type="match status" value="1"/>
</dbReference>
<dbReference type="PROSITE" id="PS50977">
    <property type="entry name" value="HTH_TETR_2"/>
    <property type="match status" value="1"/>
</dbReference>
<dbReference type="PANTHER" id="PTHR30055">
    <property type="entry name" value="HTH-TYPE TRANSCRIPTIONAL REGULATOR RUTR"/>
    <property type="match status" value="1"/>
</dbReference>
<feature type="compositionally biased region" description="Basic and acidic residues" evidence="5">
    <location>
        <begin position="12"/>
        <end position="21"/>
    </location>
</feature>
<dbReference type="PRINTS" id="PR00455">
    <property type="entry name" value="HTHTETR"/>
</dbReference>
<dbReference type="SUPFAM" id="SSF46689">
    <property type="entry name" value="Homeodomain-like"/>
    <property type="match status" value="1"/>
</dbReference>
<evidence type="ECO:0000256" key="4">
    <source>
        <dbReference type="PROSITE-ProRule" id="PRU00335"/>
    </source>
</evidence>
<dbReference type="Pfam" id="PF00440">
    <property type="entry name" value="TetR_N"/>
    <property type="match status" value="1"/>
</dbReference>
<evidence type="ECO:0000256" key="5">
    <source>
        <dbReference type="SAM" id="MobiDB-lite"/>
    </source>
</evidence>
<evidence type="ECO:0000256" key="1">
    <source>
        <dbReference type="ARBA" id="ARBA00023015"/>
    </source>
</evidence>
<dbReference type="SUPFAM" id="SSF48498">
    <property type="entry name" value="Tetracyclin repressor-like, C-terminal domain"/>
    <property type="match status" value="1"/>
</dbReference>
<dbReference type="Gene3D" id="1.10.10.60">
    <property type="entry name" value="Homeodomain-like"/>
    <property type="match status" value="1"/>
</dbReference>
<dbReference type="GO" id="GO:0003700">
    <property type="term" value="F:DNA-binding transcription factor activity"/>
    <property type="evidence" value="ECO:0007669"/>
    <property type="project" value="TreeGrafter"/>
</dbReference>
<feature type="DNA-binding region" description="H-T-H motif" evidence="4">
    <location>
        <begin position="44"/>
        <end position="63"/>
    </location>
</feature>
<protein>
    <submittedName>
        <fullName evidence="7">Transcriptional regulator, TetR family</fullName>
    </submittedName>
</protein>
<dbReference type="InterPro" id="IPR009057">
    <property type="entry name" value="Homeodomain-like_sf"/>
</dbReference>
<dbReference type="InterPro" id="IPR011075">
    <property type="entry name" value="TetR_C"/>
</dbReference>
<evidence type="ECO:0000256" key="3">
    <source>
        <dbReference type="ARBA" id="ARBA00023163"/>
    </source>
</evidence>
<accession>A0A286DPG0</accession>
<evidence type="ECO:0000313" key="7">
    <source>
        <dbReference type="EMBL" id="SOD60520.1"/>
    </source>
</evidence>
<dbReference type="Pfam" id="PF16859">
    <property type="entry name" value="TetR_C_11"/>
    <property type="match status" value="1"/>
</dbReference>
<evidence type="ECO:0000256" key="2">
    <source>
        <dbReference type="ARBA" id="ARBA00023125"/>
    </source>
</evidence>
<proteinExistence type="predicted"/>
<keyword evidence="2 4" id="KW-0238">DNA-binding</keyword>
<reference evidence="7 8" key="1">
    <citation type="submission" date="2017-09" db="EMBL/GenBank/DDBJ databases">
        <authorList>
            <person name="Ehlers B."/>
            <person name="Leendertz F.H."/>
        </authorList>
    </citation>
    <scope>NUCLEOTIDE SEQUENCE [LARGE SCALE GENOMIC DNA]</scope>
    <source>
        <strain evidence="7 8">CGMCC 4.7095</strain>
    </source>
</reference>
<dbReference type="GO" id="GO:0000976">
    <property type="term" value="F:transcription cis-regulatory region binding"/>
    <property type="evidence" value="ECO:0007669"/>
    <property type="project" value="TreeGrafter"/>
</dbReference>
<feature type="region of interest" description="Disordered" evidence="5">
    <location>
        <begin position="204"/>
        <end position="227"/>
    </location>
</feature>
<organism evidence="7 8">
    <name type="scientific">Streptomyces zhaozhouensis</name>
    <dbReference type="NCBI Taxonomy" id="1300267"/>
    <lineage>
        <taxon>Bacteria</taxon>
        <taxon>Bacillati</taxon>
        <taxon>Actinomycetota</taxon>
        <taxon>Actinomycetes</taxon>
        <taxon>Kitasatosporales</taxon>
        <taxon>Streptomycetaceae</taxon>
        <taxon>Streptomyces</taxon>
    </lineage>
</organism>
<evidence type="ECO:0000259" key="6">
    <source>
        <dbReference type="PROSITE" id="PS50977"/>
    </source>
</evidence>
<dbReference type="InterPro" id="IPR050109">
    <property type="entry name" value="HTH-type_TetR-like_transc_reg"/>
</dbReference>
<dbReference type="AlphaFoldDB" id="A0A286DPG0"/>
<gene>
    <name evidence="7" type="ORF">SAMN06297387_102158</name>
</gene>
<evidence type="ECO:0000313" key="8">
    <source>
        <dbReference type="Proteomes" id="UP000219072"/>
    </source>
</evidence>
<dbReference type="EMBL" id="OCNE01000002">
    <property type="protein sequence ID" value="SOD60520.1"/>
    <property type="molecule type" value="Genomic_DNA"/>
</dbReference>
<sequence length="227" mass="24702">MGYAARMTPSRRAPDNTRRNEATRKAILNAALELVGEVGYAKLSVEGIASRAGAGKQTIYRWWPSKGAVLFDALLSLSEGPEGGPGELPDTGDLESDLRAVLRATADELNDPRYSEPMRALTVEVLVDPELAADYQQRLEEPIREVKRRRLRSAQEAGQLSSELDLDVAVEMIWGPVRNRWLHRDGPLTGEYVDVVVRTALDGLRAPDTPEGATEGREDVGAPGGTG</sequence>
<dbReference type="PANTHER" id="PTHR30055:SF148">
    <property type="entry name" value="TETR-FAMILY TRANSCRIPTIONAL REGULATOR"/>
    <property type="match status" value="1"/>
</dbReference>
<keyword evidence="1" id="KW-0805">Transcription regulation</keyword>
<dbReference type="Proteomes" id="UP000219072">
    <property type="component" value="Unassembled WGS sequence"/>
</dbReference>
<keyword evidence="3" id="KW-0804">Transcription</keyword>
<dbReference type="InterPro" id="IPR036271">
    <property type="entry name" value="Tet_transcr_reg_TetR-rel_C_sf"/>
</dbReference>
<feature type="domain" description="HTH tetR-type" evidence="6">
    <location>
        <begin position="21"/>
        <end position="81"/>
    </location>
</feature>
<dbReference type="InterPro" id="IPR001647">
    <property type="entry name" value="HTH_TetR"/>
</dbReference>
<keyword evidence="8" id="KW-1185">Reference proteome</keyword>
<feature type="region of interest" description="Disordered" evidence="5">
    <location>
        <begin position="1"/>
        <end position="21"/>
    </location>
</feature>